<evidence type="ECO:0000259" key="7">
    <source>
        <dbReference type="Pfam" id="PF17827"/>
    </source>
</evidence>
<dbReference type="GeneID" id="92930504"/>
<evidence type="ECO:0000313" key="9">
    <source>
        <dbReference type="Proteomes" id="UP000005522"/>
    </source>
</evidence>
<feature type="binding site" evidence="5">
    <location>
        <position position="176"/>
    </location>
    <ligand>
        <name>S-adenosyl-L-methionine</name>
        <dbReference type="ChEBI" id="CHEBI:59789"/>
    </ligand>
</feature>
<dbReference type="InterPro" id="IPR007848">
    <property type="entry name" value="Small_mtfrase_dom"/>
</dbReference>
<reference evidence="8 9" key="1">
    <citation type="journal article" date="2009" name="J. Bacteriol.">
        <title>Draft genome sequence of the extremely acidophilic bacterium Acidithiobacillus caldus ATCC 51756 reveals metabolic versatility in the genus Acidithiobacillus.</title>
        <authorList>
            <person name="Valdes J."/>
            <person name="Quatrini R."/>
            <person name="Hallberg K."/>
            <person name="Dopson M."/>
            <person name="Valenzuela P.D."/>
            <person name="Holmes D.S."/>
        </authorList>
    </citation>
    <scope>NUCLEOTIDE SEQUENCE [LARGE SCALE GENOMIC DNA]</scope>
    <source>
        <strain evidence="9">ATCC 51756 / DSM 8584 / KU</strain>
    </source>
</reference>
<feature type="binding site" evidence="5">
    <location>
        <position position="149"/>
    </location>
    <ligand>
        <name>S-adenosyl-L-methionine</name>
        <dbReference type="ChEBI" id="CHEBI:59789"/>
    </ligand>
</feature>
<evidence type="ECO:0000256" key="2">
    <source>
        <dbReference type="ARBA" id="ARBA00022679"/>
    </source>
</evidence>
<dbReference type="KEGG" id="acz:Acaty_c0493"/>
<dbReference type="GO" id="GO:0102559">
    <property type="term" value="F:peptide chain release factor N(5)-glutamine methyltransferase activity"/>
    <property type="evidence" value="ECO:0007669"/>
    <property type="project" value="UniProtKB-EC"/>
</dbReference>
<dbReference type="CDD" id="cd02440">
    <property type="entry name" value="AdoMet_MTases"/>
    <property type="match status" value="1"/>
</dbReference>
<dbReference type="RefSeq" id="WP_004870608.1">
    <property type="nucleotide sequence ID" value="NZ_CP005986.1"/>
</dbReference>
<feature type="domain" description="Release factor glutamine methyltransferase N-terminal" evidence="7">
    <location>
        <begin position="14"/>
        <end position="81"/>
    </location>
</feature>
<gene>
    <name evidence="5" type="primary">prmC</name>
    <name evidence="8" type="ORF">Acaty_c0493</name>
</gene>
<dbReference type="InterPro" id="IPR029063">
    <property type="entry name" value="SAM-dependent_MTases_sf"/>
</dbReference>
<evidence type="ECO:0000256" key="1">
    <source>
        <dbReference type="ARBA" id="ARBA00022603"/>
    </source>
</evidence>
<dbReference type="Proteomes" id="UP000005522">
    <property type="component" value="Chromosome"/>
</dbReference>
<dbReference type="eggNOG" id="COG2890">
    <property type="taxonomic scope" value="Bacteria"/>
</dbReference>
<dbReference type="Gene3D" id="1.10.8.10">
    <property type="entry name" value="DNA helicase RuvA subunit, C-terminal domain"/>
    <property type="match status" value="1"/>
</dbReference>
<dbReference type="HAMAP" id="MF_02126">
    <property type="entry name" value="RF_methyltr_PrmC"/>
    <property type="match status" value="1"/>
</dbReference>
<dbReference type="InterPro" id="IPR040758">
    <property type="entry name" value="PrmC_N"/>
</dbReference>
<keyword evidence="1 5" id="KW-0489">Methyltransferase</keyword>
<evidence type="ECO:0000256" key="4">
    <source>
        <dbReference type="ARBA" id="ARBA00048391"/>
    </source>
</evidence>
<dbReference type="InterPro" id="IPR004556">
    <property type="entry name" value="HemK-like"/>
</dbReference>
<dbReference type="GO" id="GO:0032259">
    <property type="term" value="P:methylation"/>
    <property type="evidence" value="ECO:0007669"/>
    <property type="project" value="UniProtKB-KW"/>
</dbReference>
<proteinExistence type="inferred from homology"/>
<dbReference type="GO" id="GO:0003676">
    <property type="term" value="F:nucleic acid binding"/>
    <property type="evidence" value="ECO:0007669"/>
    <property type="project" value="InterPro"/>
</dbReference>
<accession>A0A059ZRV0</accession>
<dbReference type="EMBL" id="CP005986">
    <property type="protein sequence ID" value="AIA54380.1"/>
    <property type="molecule type" value="Genomic_DNA"/>
</dbReference>
<dbReference type="HOGENOM" id="CLU_018398_3_1_6"/>
<dbReference type="NCBIfam" id="TIGR00536">
    <property type="entry name" value="hemK_fam"/>
    <property type="match status" value="1"/>
</dbReference>
<organism evidence="8 9">
    <name type="scientific">Acidithiobacillus caldus (strain ATCC 51756 / DSM 8584 / KU)</name>
    <dbReference type="NCBI Taxonomy" id="637389"/>
    <lineage>
        <taxon>Bacteria</taxon>
        <taxon>Pseudomonadati</taxon>
        <taxon>Pseudomonadota</taxon>
        <taxon>Acidithiobacillia</taxon>
        <taxon>Acidithiobacillales</taxon>
        <taxon>Acidithiobacillaceae</taxon>
        <taxon>Acidithiobacillus</taxon>
    </lineage>
</organism>
<dbReference type="Pfam" id="PF05175">
    <property type="entry name" value="MTS"/>
    <property type="match status" value="1"/>
</dbReference>
<evidence type="ECO:0000256" key="3">
    <source>
        <dbReference type="ARBA" id="ARBA00022691"/>
    </source>
</evidence>
<feature type="domain" description="Methyltransferase small" evidence="6">
    <location>
        <begin position="111"/>
        <end position="199"/>
    </location>
</feature>
<comment type="catalytic activity">
    <reaction evidence="4 5">
        <text>L-glutaminyl-[peptide chain release factor] + S-adenosyl-L-methionine = N(5)-methyl-L-glutaminyl-[peptide chain release factor] + S-adenosyl-L-homocysteine + H(+)</text>
        <dbReference type="Rhea" id="RHEA:42896"/>
        <dbReference type="Rhea" id="RHEA-COMP:10271"/>
        <dbReference type="Rhea" id="RHEA-COMP:10272"/>
        <dbReference type="ChEBI" id="CHEBI:15378"/>
        <dbReference type="ChEBI" id="CHEBI:30011"/>
        <dbReference type="ChEBI" id="CHEBI:57856"/>
        <dbReference type="ChEBI" id="CHEBI:59789"/>
        <dbReference type="ChEBI" id="CHEBI:61891"/>
        <dbReference type="EC" id="2.1.1.297"/>
    </reaction>
</comment>
<evidence type="ECO:0000256" key="5">
    <source>
        <dbReference type="HAMAP-Rule" id="MF_02126"/>
    </source>
</evidence>
<dbReference type="InterPro" id="IPR050320">
    <property type="entry name" value="N5-glutamine_MTase"/>
</dbReference>
<comment type="similarity">
    <text evidence="5">Belongs to the protein N5-glutamine methyltransferase family. PrmC subfamily.</text>
</comment>
<dbReference type="Pfam" id="PF17827">
    <property type="entry name" value="PrmC_N"/>
    <property type="match status" value="1"/>
</dbReference>
<dbReference type="Gene3D" id="3.40.50.150">
    <property type="entry name" value="Vaccinia Virus protein VP39"/>
    <property type="match status" value="1"/>
</dbReference>
<dbReference type="PROSITE" id="PS00092">
    <property type="entry name" value="N6_MTASE"/>
    <property type="match status" value="1"/>
</dbReference>
<dbReference type="PANTHER" id="PTHR18895:SF74">
    <property type="entry name" value="MTRF1L RELEASE FACTOR GLUTAMINE METHYLTRANSFERASE"/>
    <property type="match status" value="1"/>
</dbReference>
<dbReference type="SUPFAM" id="SSF53335">
    <property type="entry name" value="S-adenosyl-L-methionine-dependent methyltransferases"/>
    <property type="match status" value="1"/>
</dbReference>
<dbReference type="PANTHER" id="PTHR18895">
    <property type="entry name" value="HEMK METHYLTRANSFERASE"/>
    <property type="match status" value="1"/>
</dbReference>
<dbReference type="AlphaFoldDB" id="A0A059ZRV0"/>
<protein>
    <recommendedName>
        <fullName evidence="5">Release factor glutamine methyltransferase</fullName>
        <shortName evidence="5">RF MTase</shortName>
        <ecNumber evidence="5">2.1.1.297</ecNumber>
    </recommendedName>
    <alternativeName>
        <fullName evidence="5">N5-glutamine methyltransferase PrmC</fullName>
    </alternativeName>
    <alternativeName>
        <fullName evidence="5">Protein-(glutamine-N5) MTase PrmC</fullName>
    </alternativeName>
    <alternativeName>
        <fullName evidence="5">Protein-glutamine N-methyltransferase PrmC</fullName>
    </alternativeName>
</protein>
<feature type="binding site" evidence="5">
    <location>
        <position position="192"/>
    </location>
    <ligand>
        <name>S-adenosyl-L-methionine</name>
        <dbReference type="ChEBI" id="CHEBI:59789"/>
    </ligand>
</feature>
<comment type="function">
    <text evidence="5">Methylates the class 1 translation termination release factors RF1/PrfA and RF2/PrfB on the glutamine residue of the universally conserved GGQ motif.</text>
</comment>
<name>A0A059ZRV0_ACICK</name>
<dbReference type="NCBIfam" id="TIGR03534">
    <property type="entry name" value="RF_mod_PrmC"/>
    <property type="match status" value="1"/>
</dbReference>
<evidence type="ECO:0000313" key="8">
    <source>
        <dbReference type="EMBL" id="AIA54380.1"/>
    </source>
</evidence>
<dbReference type="FunFam" id="3.40.50.150:FF:000053">
    <property type="entry name" value="Release factor glutamine methyltransferase"/>
    <property type="match status" value="1"/>
</dbReference>
<evidence type="ECO:0000259" key="6">
    <source>
        <dbReference type="Pfam" id="PF05175"/>
    </source>
</evidence>
<dbReference type="InterPro" id="IPR002052">
    <property type="entry name" value="DNA_methylase_N6_adenine_CS"/>
</dbReference>
<sequence>MAVPQSSVRIADVQRDLAQALAKVSDQARAEARWLLEAVLGWDAATLLRRADEALPAAAAVALDALLSRRLSGEPLAYCLGTAPFLDFELAVSPAVLIPRADTEVLVQAALERMPLYGRQKVLDLGTGSGAIALALARSRPTAEITGVDLSSDALALARANAKALGLVVDWQQGHWCRALAPGQRFDLIVSNPPYLAADDPHLAELQHEPALALVAGPTGYEAFTEILEAVRDRLNPGAWLLFEHGWDQGPALRERLTASGFRAVFGQRDGAGRERVSGGRWGGTDAGIA</sequence>
<keyword evidence="2 5" id="KW-0808">Transferase</keyword>
<dbReference type="InterPro" id="IPR019874">
    <property type="entry name" value="RF_methyltr_PrmC"/>
</dbReference>
<feature type="binding site" evidence="5">
    <location>
        <begin position="192"/>
        <end position="195"/>
    </location>
    <ligand>
        <name>substrate</name>
    </ligand>
</feature>
<keyword evidence="3 5" id="KW-0949">S-adenosyl-L-methionine</keyword>
<dbReference type="EC" id="2.1.1.297" evidence="5"/>
<feature type="binding site" evidence="5">
    <location>
        <begin position="126"/>
        <end position="130"/>
    </location>
    <ligand>
        <name>S-adenosyl-L-methionine</name>
        <dbReference type="ChEBI" id="CHEBI:59789"/>
    </ligand>
</feature>